<proteinExistence type="predicted"/>
<reference evidence="2 3" key="1">
    <citation type="submission" date="2020-08" db="EMBL/GenBank/DDBJ databases">
        <title>Genomic Encyclopedia of Type Strains, Phase IV (KMG-IV): sequencing the most valuable type-strain genomes for metagenomic binning, comparative biology and taxonomic classification.</title>
        <authorList>
            <person name="Goeker M."/>
        </authorList>
    </citation>
    <scope>NUCLEOTIDE SEQUENCE [LARGE SCALE GENOMIC DNA]</scope>
    <source>
        <strain evidence="2 3">DSM 100044</strain>
    </source>
</reference>
<protein>
    <recommendedName>
        <fullName evidence="4">DUF2924 domain-containing protein</fullName>
    </recommendedName>
</protein>
<gene>
    <name evidence="2" type="ORF">FHS94_000947</name>
</gene>
<feature type="region of interest" description="Disordered" evidence="1">
    <location>
        <begin position="1"/>
        <end position="21"/>
    </location>
</feature>
<evidence type="ECO:0008006" key="4">
    <source>
        <dbReference type="Google" id="ProtNLM"/>
    </source>
</evidence>
<dbReference type="InterPro" id="IPR021322">
    <property type="entry name" value="DUF2924"/>
</dbReference>
<evidence type="ECO:0000313" key="3">
    <source>
        <dbReference type="Proteomes" id="UP000546200"/>
    </source>
</evidence>
<accession>A0A7W9ETF1</accession>
<organism evidence="2 3">
    <name type="scientific">Sphingomonas aerophila</name>
    <dbReference type="NCBI Taxonomy" id="1344948"/>
    <lineage>
        <taxon>Bacteria</taxon>
        <taxon>Pseudomonadati</taxon>
        <taxon>Pseudomonadota</taxon>
        <taxon>Alphaproteobacteria</taxon>
        <taxon>Sphingomonadales</taxon>
        <taxon>Sphingomonadaceae</taxon>
        <taxon>Sphingomonas</taxon>
    </lineage>
</organism>
<evidence type="ECO:0000313" key="2">
    <source>
        <dbReference type="EMBL" id="MBB5714124.1"/>
    </source>
</evidence>
<dbReference type="AlphaFoldDB" id="A0A7W9ETF1"/>
<dbReference type="EMBL" id="JACIJK010000002">
    <property type="protein sequence ID" value="MBB5714124.1"/>
    <property type="molecule type" value="Genomic_DNA"/>
</dbReference>
<keyword evidence="3" id="KW-1185">Reference proteome</keyword>
<dbReference type="Proteomes" id="UP000546200">
    <property type="component" value="Unassembled WGS sequence"/>
</dbReference>
<dbReference type="RefSeq" id="WP_184055141.1">
    <property type="nucleotide sequence ID" value="NZ_JACIJK010000002.1"/>
</dbReference>
<dbReference type="Pfam" id="PF11149">
    <property type="entry name" value="DUF2924"/>
    <property type="match status" value="1"/>
</dbReference>
<sequence>MSRKARALPSPSPDARTVSTSADVRERWRVLFGTEPPRATWLIKQAVAWQEQMAASGDVAPAIARDLAIAARQVSEARQARSGVLAPAPLSADSEAAANAAPCPTSLTHGATDAAPCNISPASTHAAPRTRSRGPRTASAPLPPASSQLVPGTRLVKAHGGRTHVVEVTTTGFAYEGAAFASLSAIAKHITGTHWNGLLFFGLRRRKTYPGKAAQHG</sequence>
<feature type="region of interest" description="Disordered" evidence="1">
    <location>
        <begin position="114"/>
        <end position="148"/>
    </location>
</feature>
<name>A0A7W9ETF1_9SPHN</name>
<evidence type="ECO:0000256" key="1">
    <source>
        <dbReference type="SAM" id="MobiDB-lite"/>
    </source>
</evidence>
<comment type="caution">
    <text evidence="2">The sequence shown here is derived from an EMBL/GenBank/DDBJ whole genome shotgun (WGS) entry which is preliminary data.</text>
</comment>